<dbReference type="PROSITE" id="PS51371">
    <property type="entry name" value="CBS"/>
    <property type="match status" value="4"/>
</dbReference>
<dbReference type="eggNOG" id="arCOG00600">
    <property type="taxonomic scope" value="Archaea"/>
</dbReference>
<dbReference type="HOGENOM" id="CLU_076812_0_0_2"/>
<dbReference type="OrthoDB" id="43333at2157"/>
<dbReference type="RefSeq" id="WP_012965824.1">
    <property type="nucleotide sequence ID" value="NC_013849.1"/>
</dbReference>
<dbReference type="PANTHER" id="PTHR43080:SF2">
    <property type="entry name" value="CBS DOMAIN-CONTAINING PROTEIN"/>
    <property type="match status" value="1"/>
</dbReference>
<gene>
    <name evidence="4" type="ordered locus">Ferp_1329</name>
</gene>
<dbReference type="AlphaFoldDB" id="D3RYB8"/>
<dbReference type="GeneID" id="8778845"/>
<dbReference type="KEGG" id="fpl:Ferp_1329"/>
<name>D3RYB8_FERPA</name>
<dbReference type="Pfam" id="PF00571">
    <property type="entry name" value="CBS"/>
    <property type="match status" value="4"/>
</dbReference>
<dbReference type="Proteomes" id="UP000002613">
    <property type="component" value="Chromosome"/>
</dbReference>
<organism evidence="4 5">
    <name type="scientific">Ferroglobus placidus (strain DSM 10642 / AEDII12DO)</name>
    <dbReference type="NCBI Taxonomy" id="589924"/>
    <lineage>
        <taxon>Archaea</taxon>
        <taxon>Methanobacteriati</taxon>
        <taxon>Methanobacteriota</taxon>
        <taxon>Archaeoglobi</taxon>
        <taxon>Archaeoglobales</taxon>
        <taxon>Archaeoglobaceae</taxon>
        <taxon>Ferroglobus</taxon>
    </lineage>
</organism>
<dbReference type="PaxDb" id="589924-Ferp_1329"/>
<dbReference type="InterPro" id="IPR051257">
    <property type="entry name" value="Diverse_CBS-Domain"/>
</dbReference>
<reference evidence="5" key="1">
    <citation type="submission" date="2010-02" db="EMBL/GenBank/DDBJ databases">
        <title>Complete sequence of Ferroglobus placidus DSM 10642.</title>
        <authorList>
            <consortium name="US DOE Joint Genome Institute"/>
            <person name="Lucas S."/>
            <person name="Copeland A."/>
            <person name="Lapidus A."/>
            <person name="Cheng J.-F."/>
            <person name="Bruce D."/>
            <person name="Goodwin L."/>
            <person name="Pitluck S."/>
            <person name="Saunders E."/>
            <person name="Brettin T."/>
            <person name="Detter J.C."/>
            <person name="Han C."/>
            <person name="Tapia R."/>
            <person name="Larimer F."/>
            <person name="Land M."/>
            <person name="Hauser L."/>
            <person name="Kyrpides N."/>
            <person name="Ivanova N."/>
            <person name="Holmes D."/>
            <person name="Lovley D."/>
            <person name="Kyrpides N."/>
            <person name="Anderson I.J."/>
            <person name="Woyke T."/>
        </authorList>
    </citation>
    <scope>NUCLEOTIDE SEQUENCE [LARGE SCALE GENOMIC DNA]</scope>
    <source>
        <strain evidence="5">DSM 10642 / AEDII12DO</strain>
    </source>
</reference>
<dbReference type="STRING" id="589924.Ferp_1329"/>
<feature type="domain" description="CBS" evidence="3">
    <location>
        <begin position="173"/>
        <end position="229"/>
    </location>
</feature>
<dbReference type="EMBL" id="CP001899">
    <property type="protein sequence ID" value="ADC65481.1"/>
    <property type="molecule type" value="Genomic_DNA"/>
</dbReference>
<protein>
    <submittedName>
        <fullName evidence="4">Putative signal transduction protein with CBS domains</fullName>
    </submittedName>
</protein>
<keyword evidence="1 2" id="KW-0129">CBS domain</keyword>
<dbReference type="InterPro" id="IPR000644">
    <property type="entry name" value="CBS_dom"/>
</dbReference>
<evidence type="ECO:0000313" key="5">
    <source>
        <dbReference type="Proteomes" id="UP000002613"/>
    </source>
</evidence>
<dbReference type="PANTHER" id="PTHR43080">
    <property type="entry name" value="CBS DOMAIN-CONTAINING PROTEIN CBSX3, MITOCHONDRIAL"/>
    <property type="match status" value="1"/>
</dbReference>
<reference evidence="4 5" key="2">
    <citation type="journal article" date="2011" name="Stand. Genomic Sci.">
        <title>Complete genome sequence of Ferroglobus placidus AEDII12DO.</title>
        <authorList>
            <person name="Anderson I."/>
            <person name="Risso C."/>
            <person name="Holmes D."/>
            <person name="Lucas S."/>
            <person name="Copeland A."/>
            <person name="Lapidus A."/>
            <person name="Cheng J.F."/>
            <person name="Bruce D."/>
            <person name="Goodwin L."/>
            <person name="Pitluck S."/>
            <person name="Saunders E."/>
            <person name="Brettin T."/>
            <person name="Detter J.C."/>
            <person name="Han C."/>
            <person name="Tapia R."/>
            <person name="Larimer F."/>
            <person name="Land M."/>
            <person name="Hauser L."/>
            <person name="Woyke T."/>
            <person name="Lovley D."/>
            <person name="Kyrpides N."/>
            <person name="Ivanova N."/>
        </authorList>
    </citation>
    <scope>NUCLEOTIDE SEQUENCE [LARGE SCALE GENOMIC DNA]</scope>
    <source>
        <strain evidence="5">DSM 10642 / AEDII12DO</strain>
    </source>
</reference>
<evidence type="ECO:0000259" key="3">
    <source>
        <dbReference type="PROSITE" id="PS51371"/>
    </source>
</evidence>
<keyword evidence="5" id="KW-1185">Reference proteome</keyword>
<dbReference type="SMART" id="SM00116">
    <property type="entry name" value="CBS"/>
    <property type="match status" value="4"/>
</dbReference>
<accession>D3RYB8</accession>
<evidence type="ECO:0000256" key="1">
    <source>
        <dbReference type="ARBA" id="ARBA00023122"/>
    </source>
</evidence>
<dbReference type="SUPFAM" id="SSF54631">
    <property type="entry name" value="CBS-domain pair"/>
    <property type="match status" value="3"/>
</dbReference>
<sequence length="308" mass="34120">MSYLGAKIGDEVKKEKKSPVKPGSVMEIATKNVITIPPTSTIMSAMKTMIKYSFRRLPITDPGTKRLEGIITGMDIVNFLGGGEKHKIVEGRYNNNLLAAVNEEVKEIMEKDVVAIDFTSSWEDALEVLLERGVGGAPIIDREDTVIGIITERDIMKFLAERREYDGVVEDYMTRGVITAEPNTKIEEAMKTMVSKKIRRLPVVKDGLLVGILTSTTIVHYFAGEVFKELVTGNAKEALERPISAILSNKKILKYTEPLVVSPRTSLRDVVNLMLEKNQAAALVVSSGNLEGIITERDLMKFLCEAKC</sequence>
<evidence type="ECO:0000313" key="4">
    <source>
        <dbReference type="EMBL" id="ADC65481.1"/>
    </source>
</evidence>
<dbReference type="CDD" id="cd17779">
    <property type="entry name" value="CBS_archAMPK_gamma-repeat1"/>
    <property type="match status" value="1"/>
</dbReference>
<dbReference type="Gene3D" id="3.10.580.10">
    <property type="entry name" value="CBS-domain"/>
    <property type="match status" value="2"/>
</dbReference>
<proteinExistence type="predicted"/>
<feature type="domain" description="CBS" evidence="3">
    <location>
        <begin position="29"/>
        <end position="88"/>
    </location>
</feature>
<dbReference type="InterPro" id="IPR046342">
    <property type="entry name" value="CBS_dom_sf"/>
</dbReference>
<feature type="domain" description="CBS" evidence="3">
    <location>
        <begin position="109"/>
        <end position="165"/>
    </location>
</feature>
<feature type="domain" description="CBS" evidence="3">
    <location>
        <begin position="252"/>
        <end position="308"/>
    </location>
</feature>
<evidence type="ECO:0000256" key="2">
    <source>
        <dbReference type="PROSITE-ProRule" id="PRU00703"/>
    </source>
</evidence>